<sequence length="41" mass="4626">MINKWPFSHGKHYALNISFWVIAGGGPLPDVRWLFLNGAKS</sequence>
<dbReference type="Proteomes" id="UP000240996">
    <property type="component" value="Unassembled WGS sequence"/>
</dbReference>
<dbReference type="EMBL" id="PZZN01000001">
    <property type="protein sequence ID" value="PTM47259.1"/>
    <property type="molecule type" value="Genomic_DNA"/>
</dbReference>
<dbReference type="AlphaFoldDB" id="A0A2T4YTX0"/>
<protein>
    <submittedName>
        <fullName evidence="1">Uncharacterized protein</fullName>
    </submittedName>
</protein>
<keyword evidence="2" id="KW-1185">Reference proteome</keyword>
<name>A0A2T4YTX0_9SPHN</name>
<evidence type="ECO:0000313" key="2">
    <source>
        <dbReference type="Proteomes" id="UP000240996"/>
    </source>
</evidence>
<gene>
    <name evidence="1" type="ORF">C8J24_0647</name>
</gene>
<organism evidence="1 2">
    <name type="scientific">Sphingomonas aerolata</name>
    <dbReference type="NCBI Taxonomy" id="185951"/>
    <lineage>
        <taxon>Bacteria</taxon>
        <taxon>Pseudomonadati</taxon>
        <taxon>Pseudomonadota</taxon>
        <taxon>Alphaproteobacteria</taxon>
        <taxon>Sphingomonadales</taxon>
        <taxon>Sphingomonadaceae</taxon>
        <taxon>Sphingomonas</taxon>
    </lineage>
</organism>
<evidence type="ECO:0000313" key="1">
    <source>
        <dbReference type="EMBL" id="PTM47259.1"/>
    </source>
</evidence>
<accession>A0A2T4YTX0</accession>
<proteinExistence type="predicted"/>
<reference evidence="1 2" key="1">
    <citation type="submission" date="2018-04" db="EMBL/GenBank/DDBJ databases">
        <title>Genomic Encyclopedia of Type Strains, Phase III (KMG-III): the genomes of soil and plant-associated and newly described type strains.</title>
        <authorList>
            <person name="Whitman W."/>
        </authorList>
    </citation>
    <scope>NUCLEOTIDE SEQUENCE [LARGE SCALE GENOMIC DNA]</scope>
    <source>
        <strain evidence="1 2">NW12</strain>
    </source>
</reference>
<comment type="caution">
    <text evidence="1">The sequence shown here is derived from an EMBL/GenBank/DDBJ whole genome shotgun (WGS) entry which is preliminary data.</text>
</comment>